<dbReference type="AlphaFoldDB" id="A0A7J6SMA8"/>
<sequence length="522" mass="58675">MVRLADVLPGLLNKIRSLMRFRHAPRLMASGAVALAAVYLYRAIKRRRRRPSLCDRLGGTPGPIPCFGFVPRSSEHFLYGLEILADTYGDTFAIRIMGRESVVSTDYETIKEVHKERPHNLIRAFNKDKLLPIPGMLTAEGEEWKRNRRLAVPALNEHNSAEMVPAMAVVAKRLVRQLRTLDCDGRIVWEPTNWLMLCSLDVLCLTTFGMDFYFLNPDVENRVSSITVPPGSREIAQSIFHFVEGSIYILDFSAILPSITRNRFPWNLNPIIKKFYASIDRLNKFADDLAVQRRAQGEGRERSDLLSGLLQLDKRDFEGNIVTLFFAGSETTAAALSWCLYYLCLYPDAQARARKEVDTLGHDPETNDDLDQLPFVESCILETLRLKSPVPLLVNETTASVSVRGHEVPEGTWIVTLTGKQMRSNAEGGSSFRPQRWLTSDGGVDRARAQEHLAFGSGPRRCPGSNMAIKEGTMVLAMILRHFDNIKHSSDISKVEVKARLTYGPAKLETSMSKRPTLPSMP</sequence>
<protein>
    <recommendedName>
        <fullName evidence="7">Cytochrome P450</fullName>
    </recommendedName>
</protein>
<evidence type="ECO:0000256" key="4">
    <source>
        <dbReference type="RuleBase" id="RU000461"/>
    </source>
</evidence>
<dbReference type="InterPro" id="IPR050121">
    <property type="entry name" value="Cytochrome_P450_monoxygenase"/>
</dbReference>
<dbReference type="GO" id="GO:0005506">
    <property type="term" value="F:iron ion binding"/>
    <property type="evidence" value="ECO:0007669"/>
    <property type="project" value="InterPro"/>
</dbReference>
<dbReference type="GO" id="GO:0020037">
    <property type="term" value="F:heme binding"/>
    <property type="evidence" value="ECO:0007669"/>
    <property type="project" value="InterPro"/>
</dbReference>
<keyword evidence="3 4" id="KW-0408">Iron</keyword>
<accession>A0A7J6SMA8</accession>
<dbReference type="GO" id="GO:0004497">
    <property type="term" value="F:monooxygenase activity"/>
    <property type="evidence" value="ECO:0007669"/>
    <property type="project" value="UniProtKB-KW"/>
</dbReference>
<dbReference type="Proteomes" id="UP000574390">
    <property type="component" value="Unassembled WGS sequence"/>
</dbReference>
<name>A0A7J6SMA8_PEROL</name>
<dbReference type="PANTHER" id="PTHR24305:SF166">
    <property type="entry name" value="CYTOCHROME P450 12A4, MITOCHONDRIAL-RELATED"/>
    <property type="match status" value="1"/>
</dbReference>
<evidence type="ECO:0000256" key="1">
    <source>
        <dbReference type="ARBA" id="ARBA00001971"/>
    </source>
</evidence>
<keyword evidence="4" id="KW-0560">Oxidoreductase</keyword>
<comment type="cofactor">
    <cofactor evidence="1 3">
        <name>heme</name>
        <dbReference type="ChEBI" id="CHEBI:30413"/>
    </cofactor>
</comment>
<organism evidence="5 6">
    <name type="scientific">Perkinsus olseni</name>
    <name type="common">Perkinsus atlanticus</name>
    <dbReference type="NCBI Taxonomy" id="32597"/>
    <lineage>
        <taxon>Eukaryota</taxon>
        <taxon>Sar</taxon>
        <taxon>Alveolata</taxon>
        <taxon>Perkinsozoa</taxon>
        <taxon>Perkinsea</taxon>
        <taxon>Perkinsida</taxon>
        <taxon>Perkinsidae</taxon>
        <taxon>Perkinsus</taxon>
    </lineage>
</organism>
<dbReference type="PRINTS" id="PR00385">
    <property type="entry name" value="P450"/>
</dbReference>
<comment type="caution">
    <text evidence="5">The sequence shown here is derived from an EMBL/GenBank/DDBJ whole genome shotgun (WGS) entry which is preliminary data.</text>
</comment>
<dbReference type="PANTHER" id="PTHR24305">
    <property type="entry name" value="CYTOCHROME P450"/>
    <property type="match status" value="1"/>
</dbReference>
<evidence type="ECO:0008006" key="7">
    <source>
        <dbReference type="Google" id="ProtNLM"/>
    </source>
</evidence>
<gene>
    <name evidence="5" type="ORF">FOZ62_024667</name>
</gene>
<feature type="binding site" description="axial binding residue" evidence="3">
    <location>
        <position position="462"/>
    </location>
    <ligand>
        <name>heme</name>
        <dbReference type="ChEBI" id="CHEBI:30413"/>
    </ligand>
    <ligandPart>
        <name>Fe</name>
        <dbReference type="ChEBI" id="CHEBI:18248"/>
    </ligandPart>
</feature>
<keyword evidence="3 4" id="KW-0349">Heme</keyword>
<dbReference type="InterPro" id="IPR017972">
    <property type="entry name" value="Cyt_P450_CS"/>
</dbReference>
<dbReference type="GO" id="GO:0016705">
    <property type="term" value="F:oxidoreductase activity, acting on paired donors, with incorporation or reduction of molecular oxygen"/>
    <property type="evidence" value="ECO:0007669"/>
    <property type="project" value="InterPro"/>
</dbReference>
<evidence type="ECO:0000313" key="6">
    <source>
        <dbReference type="Proteomes" id="UP000574390"/>
    </source>
</evidence>
<dbReference type="InterPro" id="IPR002401">
    <property type="entry name" value="Cyt_P450_E_grp-I"/>
</dbReference>
<evidence type="ECO:0000313" key="5">
    <source>
        <dbReference type="EMBL" id="KAF4734064.1"/>
    </source>
</evidence>
<comment type="similarity">
    <text evidence="2 4">Belongs to the cytochrome P450 family.</text>
</comment>
<proteinExistence type="inferred from homology"/>
<keyword evidence="3 4" id="KW-0479">Metal-binding</keyword>
<dbReference type="InterPro" id="IPR001128">
    <property type="entry name" value="Cyt_P450"/>
</dbReference>
<evidence type="ECO:0000256" key="2">
    <source>
        <dbReference type="ARBA" id="ARBA00010617"/>
    </source>
</evidence>
<dbReference type="Pfam" id="PF00067">
    <property type="entry name" value="p450"/>
    <property type="match status" value="1"/>
</dbReference>
<dbReference type="PRINTS" id="PR00463">
    <property type="entry name" value="EP450I"/>
</dbReference>
<dbReference type="EMBL" id="JABANM010013605">
    <property type="protein sequence ID" value="KAF4734064.1"/>
    <property type="molecule type" value="Genomic_DNA"/>
</dbReference>
<dbReference type="SUPFAM" id="SSF48264">
    <property type="entry name" value="Cytochrome P450"/>
    <property type="match status" value="1"/>
</dbReference>
<reference evidence="5 6" key="1">
    <citation type="submission" date="2020-04" db="EMBL/GenBank/DDBJ databases">
        <title>Perkinsus olseni comparative genomics.</title>
        <authorList>
            <person name="Bogema D.R."/>
        </authorList>
    </citation>
    <scope>NUCLEOTIDE SEQUENCE [LARGE SCALE GENOMIC DNA]</scope>
    <source>
        <strain evidence="5">ATCC PRA-205</strain>
    </source>
</reference>
<dbReference type="InterPro" id="IPR036396">
    <property type="entry name" value="Cyt_P450_sf"/>
</dbReference>
<keyword evidence="4" id="KW-0503">Monooxygenase</keyword>
<dbReference type="CDD" id="cd00302">
    <property type="entry name" value="cytochrome_P450"/>
    <property type="match status" value="1"/>
</dbReference>
<evidence type="ECO:0000256" key="3">
    <source>
        <dbReference type="PIRSR" id="PIRSR602401-1"/>
    </source>
</evidence>
<dbReference type="PROSITE" id="PS00086">
    <property type="entry name" value="CYTOCHROME_P450"/>
    <property type="match status" value="1"/>
</dbReference>
<dbReference type="Gene3D" id="1.10.630.10">
    <property type="entry name" value="Cytochrome P450"/>
    <property type="match status" value="1"/>
</dbReference>